<proteinExistence type="predicted"/>
<sequence length="156" mass="16652">MVIVARRQVSAVQKHTLHSVRRAKQHSANHAVTGKGEDVSSYVFQALTRQAASSTTYTAGNPPAGQAVRKKNGTGAAQAKHQTGIEHGPSTPGTNPEGDDGDSSACSSPRSRDAAVHADDVSNRQRGAWVFPAEALRGCQPSRPLLQQRDPWHSRN</sequence>
<dbReference type="Proteomes" id="UP000027002">
    <property type="component" value="Chromosome 4"/>
</dbReference>
<dbReference type="EMBL" id="CP072756">
    <property type="protein sequence ID" value="QUC21688.1"/>
    <property type="molecule type" value="Genomic_DNA"/>
</dbReference>
<organism evidence="2 3">
    <name type="scientific">Ustilaginoidea virens</name>
    <name type="common">Rice false smut fungus</name>
    <name type="synonym">Villosiclava virens</name>
    <dbReference type="NCBI Taxonomy" id="1159556"/>
    <lineage>
        <taxon>Eukaryota</taxon>
        <taxon>Fungi</taxon>
        <taxon>Dikarya</taxon>
        <taxon>Ascomycota</taxon>
        <taxon>Pezizomycotina</taxon>
        <taxon>Sordariomycetes</taxon>
        <taxon>Hypocreomycetidae</taxon>
        <taxon>Hypocreales</taxon>
        <taxon>Clavicipitaceae</taxon>
        <taxon>Ustilaginoidea</taxon>
    </lineage>
</organism>
<protein>
    <submittedName>
        <fullName evidence="2">Uncharacterized protein</fullName>
    </submittedName>
</protein>
<reference evidence="2" key="1">
    <citation type="submission" date="2020-03" db="EMBL/GenBank/DDBJ databases">
        <title>A mixture of massive structural variations and highly conserved coding sequences in Ustilaginoidea virens genome.</title>
        <authorList>
            <person name="Zhang K."/>
            <person name="Zhao Z."/>
            <person name="Zhang Z."/>
            <person name="Li Y."/>
            <person name="Hsiang T."/>
            <person name="Sun W."/>
        </authorList>
    </citation>
    <scope>NUCLEOTIDE SEQUENCE</scope>
    <source>
        <strain evidence="2">UV-8b</strain>
    </source>
</reference>
<evidence type="ECO:0000313" key="2">
    <source>
        <dbReference type="EMBL" id="QUC21688.1"/>
    </source>
</evidence>
<name>A0A8E5HUC7_USTVR</name>
<feature type="region of interest" description="Disordered" evidence="1">
    <location>
        <begin position="51"/>
        <end position="124"/>
    </location>
</feature>
<feature type="compositionally biased region" description="Basic and acidic residues" evidence="1">
    <location>
        <begin position="110"/>
        <end position="123"/>
    </location>
</feature>
<evidence type="ECO:0000256" key="1">
    <source>
        <dbReference type="SAM" id="MobiDB-lite"/>
    </source>
</evidence>
<dbReference type="RefSeq" id="XP_042999361.1">
    <property type="nucleotide sequence ID" value="XM_043143428.1"/>
</dbReference>
<gene>
    <name evidence="2" type="ORF">UV8b_05931</name>
</gene>
<evidence type="ECO:0000313" key="3">
    <source>
        <dbReference type="Proteomes" id="UP000027002"/>
    </source>
</evidence>
<dbReference type="AlphaFoldDB" id="A0A8E5HUC7"/>
<dbReference type="GeneID" id="66066708"/>
<accession>A0A8E5HUC7</accession>
<dbReference type="KEGG" id="uvi:66066708"/>
<keyword evidence="3" id="KW-1185">Reference proteome</keyword>